<evidence type="ECO:0000256" key="3">
    <source>
        <dbReference type="ARBA" id="ARBA00022679"/>
    </source>
</evidence>
<dbReference type="PANTHER" id="PTHR30313">
    <property type="entry name" value="DNA PRIMASE"/>
    <property type="match status" value="1"/>
</dbReference>
<organism evidence="17 18">
    <name type="scientific">Isobaculum melis</name>
    <dbReference type="NCBI Taxonomy" id="142588"/>
    <lineage>
        <taxon>Bacteria</taxon>
        <taxon>Bacillati</taxon>
        <taxon>Bacillota</taxon>
        <taxon>Bacilli</taxon>
        <taxon>Lactobacillales</taxon>
        <taxon>Carnobacteriaceae</taxon>
        <taxon>Isobaculum</taxon>
    </lineage>
</organism>
<keyword evidence="1 12" id="KW-0240">DNA-directed RNA polymerase</keyword>
<evidence type="ECO:0000256" key="10">
    <source>
        <dbReference type="ARBA" id="ARBA00023125"/>
    </source>
</evidence>
<dbReference type="GO" id="GO:0003899">
    <property type="term" value="F:DNA-directed RNA polymerase activity"/>
    <property type="evidence" value="ECO:0007669"/>
    <property type="project" value="UniProtKB-UniRule"/>
</dbReference>
<dbReference type="Gene3D" id="3.40.1360.10">
    <property type="match status" value="1"/>
</dbReference>
<keyword evidence="2 12" id="KW-0639">Primosome</keyword>
<dbReference type="SMART" id="SM00493">
    <property type="entry name" value="TOPRIM"/>
    <property type="match status" value="1"/>
</dbReference>
<dbReference type="PROSITE" id="PS50880">
    <property type="entry name" value="TOPRIM"/>
    <property type="match status" value="1"/>
</dbReference>
<dbReference type="InterPro" id="IPR037068">
    <property type="entry name" value="DNA_primase_core_N_sf"/>
</dbReference>
<evidence type="ECO:0000256" key="2">
    <source>
        <dbReference type="ARBA" id="ARBA00022515"/>
    </source>
</evidence>
<keyword evidence="18" id="KW-1185">Reference proteome</keyword>
<dbReference type="FunFam" id="3.40.1360.10:FF:000002">
    <property type="entry name" value="DNA primase"/>
    <property type="match status" value="1"/>
</dbReference>
<dbReference type="InterPro" id="IPR013264">
    <property type="entry name" value="DNAG_N"/>
</dbReference>
<dbReference type="InterPro" id="IPR019475">
    <property type="entry name" value="DNA_primase_DnaB-bd"/>
</dbReference>
<dbReference type="PANTHER" id="PTHR30313:SF2">
    <property type="entry name" value="DNA PRIMASE"/>
    <property type="match status" value="1"/>
</dbReference>
<dbReference type="InterPro" id="IPR006171">
    <property type="entry name" value="TOPRIM_dom"/>
</dbReference>
<dbReference type="FunFam" id="3.90.980.10:FF:000001">
    <property type="entry name" value="DNA primase"/>
    <property type="match status" value="1"/>
</dbReference>
<evidence type="ECO:0000256" key="7">
    <source>
        <dbReference type="ARBA" id="ARBA00022771"/>
    </source>
</evidence>
<proteinExistence type="inferred from homology"/>
<dbReference type="GO" id="GO:0005737">
    <property type="term" value="C:cytoplasm"/>
    <property type="evidence" value="ECO:0007669"/>
    <property type="project" value="TreeGrafter"/>
</dbReference>
<dbReference type="FunFam" id="3.90.580.10:FF:000001">
    <property type="entry name" value="DNA primase"/>
    <property type="match status" value="1"/>
</dbReference>
<dbReference type="STRING" id="142588.SAMN04488559_10339"/>
<dbReference type="EC" id="2.7.7.101" evidence="12"/>
<evidence type="ECO:0000256" key="8">
    <source>
        <dbReference type="ARBA" id="ARBA00022833"/>
    </source>
</evidence>
<dbReference type="GO" id="GO:0003677">
    <property type="term" value="F:DNA binding"/>
    <property type="evidence" value="ECO:0007669"/>
    <property type="project" value="UniProtKB-KW"/>
</dbReference>
<comment type="subunit">
    <text evidence="12">Monomer. Interacts with DnaB.</text>
</comment>
<dbReference type="InterPro" id="IPR036977">
    <property type="entry name" value="DNA_primase_Znf_CHC2"/>
</dbReference>
<keyword evidence="9" id="KW-0460">Magnesium</keyword>
<dbReference type="SMART" id="SM00400">
    <property type="entry name" value="ZnF_CHCC"/>
    <property type="match status" value="1"/>
</dbReference>
<dbReference type="Pfam" id="PF08275">
    <property type="entry name" value="DNAG_N"/>
    <property type="match status" value="1"/>
</dbReference>
<dbReference type="EMBL" id="FOHA01000003">
    <property type="protein sequence ID" value="SER67374.1"/>
    <property type="molecule type" value="Genomic_DNA"/>
</dbReference>
<evidence type="ECO:0000256" key="11">
    <source>
        <dbReference type="ARBA" id="ARBA00023163"/>
    </source>
</evidence>
<dbReference type="CDD" id="cd03364">
    <property type="entry name" value="TOPRIM_DnaG_primases"/>
    <property type="match status" value="1"/>
</dbReference>
<comment type="similarity">
    <text evidence="12 13">Belongs to the DnaG primase family.</text>
</comment>
<dbReference type="Proteomes" id="UP000198948">
    <property type="component" value="Unassembled WGS sequence"/>
</dbReference>
<comment type="catalytic activity">
    <reaction evidence="12">
        <text>ssDNA + n NTP = ssDNA/pppN(pN)n-1 hybrid + (n-1) diphosphate.</text>
        <dbReference type="EC" id="2.7.7.101"/>
    </reaction>
</comment>
<dbReference type="GO" id="GO:0000428">
    <property type="term" value="C:DNA-directed RNA polymerase complex"/>
    <property type="evidence" value="ECO:0007669"/>
    <property type="project" value="UniProtKB-KW"/>
</dbReference>
<dbReference type="Gene3D" id="1.10.860.10">
    <property type="entry name" value="DNAb Helicase, Chain A"/>
    <property type="match status" value="1"/>
</dbReference>
<dbReference type="Pfam" id="PF13155">
    <property type="entry name" value="Toprim_2"/>
    <property type="match status" value="1"/>
</dbReference>
<keyword evidence="6 12" id="KW-0479">Metal-binding</keyword>
<dbReference type="NCBIfam" id="TIGR01391">
    <property type="entry name" value="dnaG"/>
    <property type="match status" value="1"/>
</dbReference>
<dbReference type="GO" id="GO:0006269">
    <property type="term" value="P:DNA replication, synthesis of primer"/>
    <property type="evidence" value="ECO:0007669"/>
    <property type="project" value="UniProtKB-UniRule"/>
</dbReference>
<dbReference type="InterPro" id="IPR016136">
    <property type="entry name" value="DNA_helicase_N/primase_C"/>
</dbReference>
<sequence>MANLIPEEQVNEIRQSVNIIDVVSQYVQLKKSGRNHFGFCPFHQERTPSFSVAEDKQIFHCFSCGRGGNVFKFLMEVDGLNFPESVMKVAEMSHFPLEGEWTQYAQNEDTEQDTSYKKLIQLHEETADLFHHILLNTKAGEDALTYLENRGLTKELIATFKIGFAPRERNVLHQFAVAKEFEQDILLESGLFVQRDSGELLDRFYDRIMFPIRNQQGKTVAFSGRIFNQEQYPEAPKYLNSPETSIFNKRKVLFNLDLARASIRREKEVILFEGFMDVIASWQAGVQNGVASMGTSLTNEQIHMLSRLTNKVLISYDGDNAGIEATKRAIDILGTNPKFELSIVSLPDGLDPDDFIKKLGVDAYKELLAHGRDTLFSFKMRYFRKGKQLQNESERIAYIETILQELLTLSSAVERDVYLKQLAIEFDISVDTLKEQYQSLLANAKKQARTEQHKQAPPVGENRQQFQPQQGIVERGSRKLTDVDKAQRQLLKRLIEHQEALILLRSHFPDFAFAHESYQLLFVLFEAFVAEHDMYSMSSFLDYVKDSHLQNLLAEIAMIELSEELEEQEIIDYADVIVNRYSIRTSIQEKRRALNEATRIGDKETARSLMIEVVNLSRQLKEKTQ</sequence>
<dbReference type="SUPFAM" id="SSF56731">
    <property type="entry name" value="DNA primase core"/>
    <property type="match status" value="1"/>
</dbReference>
<keyword evidence="7 12" id="KW-0863">Zinc-finger</keyword>
<feature type="zinc finger region" description="CHC2-type" evidence="12 14">
    <location>
        <begin position="40"/>
        <end position="64"/>
    </location>
</feature>
<comment type="function">
    <text evidence="12 13">RNA polymerase that catalyzes the synthesis of short RNA molecules used as primers for DNA polymerase during DNA replication.</text>
</comment>
<dbReference type="OrthoDB" id="9803773at2"/>
<keyword evidence="11 12" id="KW-0804">Transcription</keyword>
<keyword evidence="4 12" id="KW-0548">Nucleotidyltransferase</keyword>
<evidence type="ECO:0000256" key="12">
    <source>
        <dbReference type="HAMAP-Rule" id="MF_00974"/>
    </source>
</evidence>
<keyword evidence="3 12" id="KW-0808">Transferase</keyword>
<keyword evidence="10 12" id="KW-0238">DNA-binding</keyword>
<evidence type="ECO:0000256" key="15">
    <source>
        <dbReference type="SAM" id="MobiDB-lite"/>
    </source>
</evidence>
<comment type="cofactor">
    <cofactor evidence="12 13 14">
        <name>Zn(2+)</name>
        <dbReference type="ChEBI" id="CHEBI:29105"/>
    </cofactor>
    <text evidence="12 13 14">Binds 1 zinc ion per monomer.</text>
</comment>
<keyword evidence="5 12" id="KW-0235">DNA replication</keyword>
<evidence type="ECO:0000256" key="4">
    <source>
        <dbReference type="ARBA" id="ARBA00022695"/>
    </source>
</evidence>
<dbReference type="Pfam" id="PF01807">
    <property type="entry name" value="Zn_ribbon_DnaG"/>
    <property type="match status" value="1"/>
</dbReference>
<feature type="region of interest" description="Disordered" evidence="15">
    <location>
        <begin position="448"/>
        <end position="471"/>
    </location>
</feature>
<protein>
    <recommendedName>
        <fullName evidence="12 13">DNA primase</fullName>
        <ecNumber evidence="12">2.7.7.101</ecNumber>
    </recommendedName>
</protein>
<evidence type="ECO:0000256" key="5">
    <source>
        <dbReference type="ARBA" id="ARBA00022705"/>
    </source>
</evidence>
<dbReference type="InterPro" id="IPR006295">
    <property type="entry name" value="DNA_primase_DnaG"/>
</dbReference>
<dbReference type="HAMAP" id="MF_00974">
    <property type="entry name" value="DNA_primase_DnaG"/>
    <property type="match status" value="1"/>
</dbReference>
<dbReference type="InterPro" id="IPR050219">
    <property type="entry name" value="DnaG_primase"/>
</dbReference>
<dbReference type="Pfam" id="PF10410">
    <property type="entry name" value="DnaB_bind"/>
    <property type="match status" value="1"/>
</dbReference>
<dbReference type="AlphaFoldDB" id="A0A1H9R3R1"/>
<dbReference type="InterPro" id="IPR002694">
    <property type="entry name" value="Znf_CHC2"/>
</dbReference>
<evidence type="ECO:0000313" key="18">
    <source>
        <dbReference type="Proteomes" id="UP000198948"/>
    </source>
</evidence>
<evidence type="ECO:0000256" key="6">
    <source>
        <dbReference type="ARBA" id="ARBA00022723"/>
    </source>
</evidence>
<dbReference type="GO" id="GO:0008270">
    <property type="term" value="F:zinc ion binding"/>
    <property type="evidence" value="ECO:0007669"/>
    <property type="project" value="UniProtKB-UniRule"/>
</dbReference>
<dbReference type="SUPFAM" id="SSF57783">
    <property type="entry name" value="Zinc beta-ribbon"/>
    <property type="match status" value="1"/>
</dbReference>
<gene>
    <name evidence="12" type="primary">dnaG</name>
    <name evidence="17" type="ORF">SAMN04488559_10339</name>
</gene>
<dbReference type="Gene3D" id="3.90.580.10">
    <property type="entry name" value="Zinc finger, CHC2-type domain"/>
    <property type="match status" value="1"/>
</dbReference>
<keyword evidence="8 12" id="KW-0862">Zinc</keyword>
<evidence type="ECO:0000256" key="14">
    <source>
        <dbReference type="PIRSR" id="PIRSR002811-1"/>
    </source>
</evidence>
<feature type="domain" description="Toprim" evidence="16">
    <location>
        <begin position="267"/>
        <end position="347"/>
    </location>
</feature>
<dbReference type="InterPro" id="IPR030846">
    <property type="entry name" value="DnaG_bac"/>
</dbReference>
<evidence type="ECO:0000256" key="13">
    <source>
        <dbReference type="PIRNR" id="PIRNR002811"/>
    </source>
</evidence>
<name>A0A1H9R3R1_9LACT</name>
<evidence type="ECO:0000313" key="17">
    <source>
        <dbReference type="EMBL" id="SER67374.1"/>
    </source>
</evidence>
<dbReference type="RefSeq" id="WP_092650443.1">
    <property type="nucleotide sequence ID" value="NZ_FOHA01000003.1"/>
</dbReference>
<evidence type="ECO:0000256" key="9">
    <source>
        <dbReference type="ARBA" id="ARBA00022842"/>
    </source>
</evidence>
<comment type="domain">
    <text evidence="12">Contains an N-terminal zinc-binding domain, a central core domain that contains the primase activity, and a C-terminal DnaB-binding domain.</text>
</comment>
<evidence type="ECO:0000259" key="16">
    <source>
        <dbReference type="PROSITE" id="PS50880"/>
    </source>
</evidence>
<dbReference type="Gene3D" id="3.90.980.10">
    <property type="entry name" value="DNA primase, catalytic core, N-terminal domain"/>
    <property type="match status" value="1"/>
</dbReference>
<evidence type="ECO:0000256" key="1">
    <source>
        <dbReference type="ARBA" id="ARBA00022478"/>
    </source>
</evidence>
<dbReference type="PIRSF" id="PIRSF002811">
    <property type="entry name" value="DnaG"/>
    <property type="match status" value="1"/>
</dbReference>
<dbReference type="InterPro" id="IPR034151">
    <property type="entry name" value="TOPRIM_DnaG_bac"/>
</dbReference>
<dbReference type="GO" id="GO:1990077">
    <property type="term" value="C:primosome complex"/>
    <property type="evidence" value="ECO:0007669"/>
    <property type="project" value="UniProtKB-KW"/>
</dbReference>
<accession>A0A1H9R3R1</accession>
<reference evidence="17 18" key="1">
    <citation type="submission" date="2016-10" db="EMBL/GenBank/DDBJ databases">
        <authorList>
            <person name="de Groot N.N."/>
        </authorList>
    </citation>
    <scope>NUCLEOTIDE SEQUENCE [LARGE SCALE GENOMIC DNA]</scope>
    <source>
        <strain evidence="17 18">DSM 13760</strain>
    </source>
</reference>